<dbReference type="InterPro" id="IPR040698">
    <property type="entry name" value="HZS_alpha_mid"/>
</dbReference>
<keyword evidence="1" id="KW-0732">Signal</keyword>
<evidence type="ECO:0000256" key="5">
    <source>
        <dbReference type="SAM" id="MobiDB-lite"/>
    </source>
</evidence>
<dbReference type="Pfam" id="PF18582">
    <property type="entry name" value="HZS_alpha"/>
    <property type="match status" value="1"/>
</dbReference>
<dbReference type="PANTHER" id="PTHR11878:SF65">
    <property type="entry name" value="NA_CA-EXCHANGE PROTEIN, ISOFORM G"/>
    <property type="match status" value="1"/>
</dbReference>
<dbReference type="Pfam" id="PF03160">
    <property type="entry name" value="Calx-beta"/>
    <property type="match status" value="1"/>
</dbReference>
<gene>
    <name evidence="7" type="ORF">JY651_50205</name>
</gene>
<keyword evidence="3" id="KW-0106">Calcium</keyword>
<dbReference type="RefSeq" id="WP_206724745.1">
    <property type="nucleotide sequence ID" value="NZ_CP071090.1"/>
</dbReference>
<protein>
    <recommendedName>
        <fullName evidence="6">Calx-beta domain-containing protein</fullName>
    </recommendedName>
</protein>
<dbReference type="Gene3D" id="2.60.40.2030">
    <property type="match status" value="1"/>
</dbReference>
<feature type="region of interest" description="Disordered" evidence="5">
    <location>
        <begin position="248"/>
        <end position="276"/>
    </location>
</feature>
<evidence type="ECO:0000256" key="4">
    <source>
        <dbReference type="ARBA" id="ARBA00023065"/>
    </source>
</evidence>
<proteinExistence type="predicted"/>
<dbReference type="Proteomes" id="UP000662747">
    <property type="component" value="Chromosome"/>
</dbReference>
<feature type="domain" description="Calx-beta" evidence="6">
    <location>
        <begin position="763"/>
        <end position="861"/>
    </location>
</feature>
<dbReference type="InterPro" id="IPR038081">
    <property type="entry name" value="CalX-like_sf"/>
</dbReference>
<evidence type="ECO:0000313" key="8">
    <source>
        <dbReference type="Proteomes" id="UP000662747"/>
    </source>
</evidence>
<dbReference type="SMART" id="SM00237">
    <property type="entry name" value="Calx_beta"/>
    <property type="match status" value="1"/>
</dbReference>
<evidence type="ECO:0000259" key="6">
    <source>
        <dbReference type="SMART" id="SM00237"/>
    </source>
</evidence>
<dbReference type="InterPro" id="IPR051171">
    <property type="entry name" value="CaCA"/>
</dbReference>
<keyword evidence="4" id="KW-0813">Transport</keyword>
<evidence type="ECO:0000313" key="7">
    <source>
        <dbReference type="EMBL" id="QSQ23170.1"/>
    </source>
</evidence>
<dbReference type="InterPro" id="IPR003644">
    <property type="entry name" value="Calx_beta"/>
</dbReference>
<evidence type="ECO:0000256" key="2">
    <source>
        <dbReference type="ARBA" id="ARBA00022737"/>
    </source>
</evidence>
<feature type="compositionally biased region" description="Polar residues" evidence="5">
    <location>
        <begin position="260"/>
        <end position="276"/>
    </location>
</feature>
<dbReference type="PANTHER" id="PTHR11878">
    <property type="entry name" value="SODIUM/CALCIUM EXCHANGER"/>
    <property type="match status" value="1"/>
</dbReference>
<keyword evidence="2" id="KW-0677">Repeat</keyword>
<evidence type="ECO:0000256" key="3">
    <source>
        <dbReference type="ARBA" id="ARBA00022837"/>
    </source>
</evidence>
<accession>A0ABX7P0G1</accession>
<organism evidence="7 8">
    <name type="scientific">Pyxidicoccus parkwayensis</name>
    <dbReference type="NCBI Taxonomy" id="2813578"/>
    <lineage>
        <taxon>Bacteria</taxon>
        <taxon>Pseudomonadati</taxon>
        <taxon>Myxococcota</taxon>
        <taxon>Myxococcia</taxon>
        <taxon>Myxococcales</taxon>
        <taxon>Cystobacterineae</taxon>
        <taxon>Myxococcaceae</taxon>
        <taxon>Pyxidicoccus</taxon>
    </lineage>
</organism>
<name>A0ABX7P0G1_9BACT</name>
<keyword evidence="8" id="KW-1185">Reference proteome</keyword>
<dbReference type="SUPFAM" id="SSF141072">
    <property type="entry name" value="CalX-like"/>
    <property type="match status" value="1"/>
</dbReference>
<reference evidence="7 8" key="1">
    <citation type="submission" date="2021-02" db="EMBL/GenBank/DDBJ databases">
        <title>De Novo genome assembly of isolated myxobacteria.</title>
        <authorList>
            <person name="Stevens D.C."/>
        </authorList>
    </citation>
    <scope>NUCLEOTIDE SEQUENCE [LARGE SCALE GENOMIC DNA]</scope>
    <source>
        <strain evidence="8">SCPEA02</strain>
    </source>
</reference>
<evidence type="ECO:0000256" key="1">
    <source>
        <dbReference type="ARBA" id="ARBA00022729"/>
    </source>
</evidence>
<keyword evidence="4" id="KW-0406">Ion transport</keyword>
<dbReference type="EMBL" id="CP071090">
    <property type="protein sequence ID" value="QSQ23170.1"/>
    <property type="molecule type" value="Genomic_DNA"/>
</dbReference>
<sequence>MLATALGTAFSAALAGNPTNPILFVTQVPMPNEVNTRIINNSSMSCVSPFSNHLADTGHCGRGGSLHERFSDGQVVDLLALADWSAVAATRPAANTLSVRNPSVNWTATKALFSMVVGAPASATDTTQFLWQLYEITLPTQAQLASGVKPVLTKVANQPPYNNVFPTYGLGGKVLFSSDRPYNGQAHLQQREEYLSLPTVSGLWSLDPSSVSSLQLLHHAPSGAFRPMVDSFGRVVFTNWDHLARDPEAVTDSRPPVTTAPYSETFTQTNNGSGNFTDETASAPFTQVTAMAPNSWDIFPEPRNFDRKTLIDDYADTLNGMALNIFMPWMVNPDGTGGELLNHVGRHEVGPGVARSYKNDTNIVDLSPTTNPNYGGMTTRNYFNNFLSIHEDPLNPGTYYGSDGPDLGTHGAGQIVKLTNAGVTSGGTPQNPDGMRVVYVTAGAKAAKPALIGSVVIATPETLYRTPVALSDGNLVASVMPNVNQADSNVGTSAQPASRYTLRLTSMKLSGSTYVQDVLLTPGITLSTSYYVGSTLVSYNGTAWELDPAEVAPRSQPAASTASVDSIEAGVFASSGVHLPTFQSYLASINAALTVGRNVTKRDMHDRQQPFNLRVSWSGTQTSGASGSVYDVAWLQVLQGDLRRGYLLGKTTPATGRRVVATPLHDTWSENVQTPGAPTGAVRLGDDGSFAVIVPAGKALTWQLLDNTTAKKSQVKERFWVTFQKGEVRTCASCHGVNTSDQTGSVAAPVPAPTNAPQALASLLQYWKANHPAGTVQHTAASGSALKASGSVSLTVSRTGGSTGPVTVAFSTADGTARAGVDYAATSGTLSWANGDTASKTITVPLFNSPGTAQTFSVNLSNPQYGSLGAVSSATITEN</sequence>